<protein>
    <recommendedName>
        <fullName evidence="1">PUB domain-containing protein</fullName>
    </recommendedName>
</protein>
<accession>A0A1X0NM74</accession>
<sequence>MQSLQVLFHLMHRDASVDCRRKALEVLDIILTNIIENPSESKYRRVNITSLRWTSCVAPAFNLFNLIEWLVKIGFEHDTENSILLFKSNDLDYIKNVLKELRILLRVHTPTVALTPENNDERNQEGRKFLPLLRFLVGLTDGSDLENDAITQDLTDSRVYLTDEVWENVKDTLRLTALYTECEKEDEMKHDPVRMFQPQFPLNKSIVWESLLQIVRRLTFSRVEEDLAVIDAERASMEEINAKDISSDEIYLRDTARKRVAERHKRAFSHRDENSAKIHAEVRLVGTRLIADIASCIEQIAALEGVEGIVRKDRLEAQKLLEKFNKDGDIEYLHLLKDEWTKQLESTKEKHGKQFVYL</sequence>
<dbReference type="Pfam" id="PF09409">
    <property type="entry name" value="PUB"/>
    <property type="match status" value="1"/>
</dbReference>
<name>A0A1X0NM74_9TRYP</name>
<feature type="domain" description="PUB" evidence="1">
    <location>
        <begin position="20"/>
        <end position="97"/>
    </location>
</feature>
<keyword evidence="3" id="KW-1185">Reference proteome</keyword>
<dbReference type="OrthoDB" id="263816at2759"/>
<gene>
    <name evidence="2" type="ORF">TM35_000331380</name>
</gene>
<comment type="caution">
    <text evidence="2">The sequence shown here is derived from an EMBL/GenBank/DDBJ whole genome shotgun (WGS) entry which is preliminary data.</text>
</comment>
<organism evidence="2 3">
    <name type="scientific">Trypanosoma theileri</name>
    <dbReference type="NCBI Taxonomy" id="67003"/>
    <lineage>
        <taxon>Eukaryota</taxon>
        <taxon>Discoba</taxon>
        <taxon>Euglenozoa</taxon>
        <taxon>Kinetoplastea</taxon>
        <taxon>Metakinetoplastina</taxon>
        <taxon>Trypanosomatida</taxon>
        <taxon>Trypanosomatidae</taxon>
        <taxon>Trypanosoma</taxon>
    </lineage>
</organism>
<evidence type="ECO:0000313" key="3">
    <source>
        <dbReference type="Proteomes" id="UP000192257"/>
    </source>
</evidence>
<evidence type="ECO:0000259" key="1">
    <source>
        <dbReference type="Pfam" id="PF09409"/>
    </source>
</evidence>
<reference evidence="2 3" key="1">
    <citation type="submission" date="2017-03" db="EMBL/GenBank/DDBJ databases">
        <title>An alternative strategy for trypanosome survival in the mammalian bloodstream revealed through genome and transcriptome analysis of the ubiquitous bovine parasite Trypanosoma (Megatrypanum) theileri.</title>
        <authorList>
            <person name="Kelly S."/>
            <person name="Ivens A."/>
            <person name="Mott A."/>
            <person name="O'Neill E."/>
            <person name="Emms D."/>
            <person name="Macleod O."/>
            <person name="Voorheis P."/>
            <person name="Matthews J."/>
            <person name="Matthews K."/>
            <person name="Carrington M."/>
        </authorList>
    </citation>
    <scope>NUCLEOTIDE SEQUENCE [LARGE SCALE GENOMIC DNA]</scope>
    <source>
        <strain evidence="2">Edinburgh</strain>
    </source>
</reference>
<dbReference type="VEuPathDB" id="TriTrypDB:TM35_000331380"/>
<dbReference type="AlphaFoldDB" id="A0A1X0NM74"/>
<dbReference type="CDD" id="cd09212">
    <property type="entry name" value="PUB"/>
    <property type="match status" value="1"/>
</dbReference>
<proteinExistence type="predicted"/>
<dbReference type="RefSeq" id="XP_028879747.1">
    <property type="nucleotide sequence ID" value="XM_029028894.1"/>
</dbReference>
<dbReference type="GeneID" id="39988674"/>
<dbReference type="InterPro" id="IPR018997">
    <property type="entry name" value="PUB_domain"/>
</dbReference>
<evidence type="ECO:0000313" key="2">
    <source>
        <dbReference type="EMBL" id="ORC85681.1"/>
    </source>
</evidence>
<dbReference type="Gene3D" id="1.20.58.2190">
    <property type="match status" value="1"/>
</dbReference>
<dbReference type="SUPFAM" id="SSF143503">
    <property type="entry name" value="PUG domain-like"/>
    <property type="match status" value="1"/>
</dbReference>
<dbReference type="Proteomes" id="UP000192257">
    <property type="component" value="Unassembled WGS sequence"/>
</dbReference>
<dbReference type="InterPro" id="IPR036339">
    <property type="entry name" value="PUB-like_dom_sf"/>
</dbReference>
<dbReference type="EMBL" id="NBCO01000033">
    <property type="protein sequence ID" value="ORC85681.1"/>
    <property type="molecule type" value="Genomic_DNA"/>
</dbReference>